<dbReference type="InterPro" id="IPR016181">
    <property type="entry name" value="Acyl_CoA_acyltransferase"/>
</dbReference>
<reference evidence="4" key="1">
    <citation type="submission" date="2023-06" db="EMBL/GenBank/DDBJ databases">
        <title>Genomic of Agaribacillus aureum.</title>
        <authorList>
            <person name="Wang G."/>
        </authorList>
    </citation>
    <scope>NUCLEOTIDE SEQUENCE</scope>
    <source>
        <strain evidence="4">BMA12</strain>
    </source>
</reference>
<dbReference type="PANTHER" id="PTHR10545:SF29">
    <property type="entry name" value="GH14572P-RELATED"/>
    <property type="match status" value="1"/>
</dbReference>
<dbReference type="Proteomes" id="UP001172083">
    <property type="component" value="Unassembled WGS sequence"/>
</dbReference>
<dbReference type="SUPFAM" id="SSF55729">
    <property type="entry name" value="Acyl-CoA N-acyltransferases (Nat)"/>
    <property type="match status" value="1"/>
</dbReference>
<protein>
    <submittedName>
        <fullName evidence="4">GNAT family N-acetyltransferase</fullName>
    </submittedName>
</protein>
<proteinExistence type="predicted"/>
<name>A0ABT8L4H6_9BACT</name>
<evidence type="ECO:0000313" key="5">
    <source>
        <dbReference type="Proteomes" id="UP001172083"/>
    </source>
</evidence>
<evidence type="ECO:0000256" key="1">
    <source>
        <dbReference type="ARBA" id="ARBA00022679"/>
    </source>
</evidence>
<evidence type="ECO:0000256" key="2">
    <source>
        <dbReference type="ARBA" id="ARBA00023315"/>
    </source>
</evidence>
<feature type="domain" description="N-acetyltransferase" evidence="3">
    <location>
        <begin position="1"/>
        <end position="156"/>
    </location>
</feature>
<keyword evidence="1" id="KW-0808">Transferase</keyword>
<dbReference type="PANTHER" id="PTHR10545">
    <property type="entry name" value="DIAMINE N-ACETYLTRANSFERASE"/>
    <property type="match status" value="1"/>
</dbReference>
<dbReference type="Gene3D" id="3.40.630.30">
    <property type="match status" value="1"/>
</dbReference>
<dbReference type="EMBL" id="JAUJEB010000001">
    <property type="protein sequence ID" value="MDN5212629.1"/>
    <property type="molecule type" value="Genomic_DNA"/>
</dbReference>
<evidence type="ECO:0000313" key="4">
    <source>
        <dbReference type="EMBL" id="MDN5212629.1"/>
    </source>
</evidence>
<organism evidence="4 5">
    <name type="scientific">Agaribacillus aureus</name>
    <dbReference type="NCBI Taxonomy" id="3051825"/>
    <lineage>
        <taxon>Bacteria</taxon>
        <taxon>Pseudomonadati</taxon>
        <taxon>Bacteroidota</taxon>
        <taxon>Cytophagia</taxon>
        <taxon>Cytophagales</taxon>
        <taxon>Splendidivirgaceae</taxon>
        <taxon>Agaribacillus</taxon>
    </lineage>
</organism>
<dbReference type="Pfam" id="PF00583">
    <property type="entry name" value="Acetyltransf_1"/>
    <property type="match status" value="1"/>
</dbReference>
<comment type="caution">
    <text evidence="4">The sequence shown here is derived from an EMBL/GenBank/DDBJ whole genome shotgun (WGS) entry which is preliminary data.</text>
</comment>
<sequence length="163" mass="18823">MNIRKGVKEDLPQVLDLIQELANYEKAPDEVDNTLEKMEEDGFGDSPVFGLYVAEVEGKIVGISIYYYRYSTWKGKCLYLEDLVVKESYRGSGIGKKLFDVTVAVALETNCQLLNWQVLDWNEPAINFYKKLDTQFDGEWINCRLTREQLVNYPATWSEPVSF</sequence>
<dbReference type="RefSeq" id="WP_346757946.1">
    <property type="nucleotide sequence ID" value="NZ_JAUJEB010000001.1"/>
</dbReference>
<keyword evidence="2" id="KW-0012">Acyltransferase</keyword>
<dbReference type="PROSITE" id="PS51186">
    <property type="entry name" value="GNAT"/>
    <property type="match status" value="1"/>
</dbReference>
<dbReference type="InterPro" id="IPR051016">
    <property type="entry name" value="Diverse_Substrate_AcTransf"/>
</dbReference>
<dbReference type="CDD" id="cd04301">
    <property type="entry name" value="NAT_SF"/>
    <property type="match status" value="1"/>
</dbReference>
<gene>
    <name evidence="4" type="ORF">QQ020_11255</name>
</gene>
<accession>A0ABT8L4H6</accession>
<evidence type="ECO:0000259" key="3">
    <source>
        <dbReference type="PROSITE" id="PS51186"/>
    </source>
</evidence>
<dbReference type="InterPro" id="IPR000182">
    <property type="entry name" value="GNAT_dom"/>
</dbReference>
<keyword evidence="5" id="KW-1185">Reference proteome</keyword>